<evidence type="ECO:0000313" key="2">
    <source>
        <dbReference type="Proteomes" id="UP000321085"/>
    </source>
</evidence>
<name>A0A512C330_9HYPH</name>
<evidence type="ECO:0000313" key="1">
    <source>
        <dbReference type="EMBL" id="GEO18620.1"/>
    </source>
</evidence>
<comment type="caution">
    <text evidence="1">The sequence shown here is derived from an EMBL/GenBank/DDBJ whole genome shotgun (WGS) entry which is preliminary data.</text>
</comment>
<keyword evidence="2" id="KW-1185">Reference proteome</keyword>
<dbReference type="Proteomes" id="UP000321085">
    <property type="component" value="Unassembled WGS sequence"/>
</dbReference>
<gene>
    <name evidence="1" type="ORF">MAE02_63160</name>
</gene>
<sequence length="65" mass="7046">MSINTLTRRKRKATSCPPDIFGWAQDASLLTSPAIRAIVRRAQVSPAIAAVIFELSGYGRETADV</sequence>
<dbReference type="EMBL" id="BJYU01000218">
    <property type="protein sequence ID" value="GEO18620.1"/>
    <property type="molecule type" value="Genomic_DNA"/>
</dbReference>
<organism evidence="1 2">
    <name type="scientific">Microvirga aerophila</name>
    <dbReference type="NCBI Taxonomy" id="670291"/>
    <lineage>
        <taxon>Bacteria</taxon>
        <taxon>Pseudomonadati</taxon>
        <taxon>Pseudomonadota</taxon>
        <taxon>Alphaproteobacteria</taxon>
        <taxon>Hyphomicrobiales</taxon>
        <taxon>Methylobacteriaceae</taxon>
        <taxon>Microvirga</taxon>
    </lineage>
</organism>
<dbReference type="AlphaFoldDB" id="A0A512C330"/>
<protein>
    <submittedName>
        <fullName evidence="1">Uncharacterized protein</fullName>
    </submittedName>
</protein>
<proteinExistence type="predicted"/>
<reference evidence="1 2" key="1">
    <citation type="submission" date="2019-07" db="EMBL/GenBank/DDBJ databases">
        <title>Whole genome shotgun sequence of Microvirga aerophila NBRC 106136.</title>
        <authorList>
            <person name="Hosoyama A."/>
            <person name="Uohara A."/>
            <person name="Ohji S."/>
            <person name="Ichikawa N."/>
        </authorList>
    </citation>
    <scope>NUCLEOTIDE SEQUENCE [LARGE SCALE GENOMIC DNA]</scope>
    <source>
        <strain evidence="1 2">NBRC 106136</strain>
    </source>
</reference>
<accession>A0A512C330</accession>